<feature type="region of interest" description="Disordered" evidence="1">
    <location>
        <begin position="1"/>
        <end position="29"/>
    </location>
</feature>
<proteinExistence type="predicted"/>
<accession>A0AAD6CKA0</accession>
<dbReference type="AlphaFoldDB" id="A0AAD6CKA0"/>
<organism evidence="2 3">
    <name type="scientific">Penicillium frequentans</name>
    <dbReference type="NCBI Taxonomy" id="3151616"/>
    <lineage>
        <taxon>Eukaryota</taxon>
        <taxon>Fungi</taxon>
        <taxon>Dikarya</taxon>
        <taxon>Ascomycota</taxon>
        <taxon>Pezizomycotina</taxon>
        <taxon>Eurotiomycetes</taxon>
        <taxon>Eurotiomycetidae</taxon>
        <taxon>Eurotiales</taxon>
        <taxon>Aspergillaceae</taxon>
        <taxon>Penicillium</taxon>
    </lineage>
</organism>
<dbReference type="Proteomes" id="UP001220324">
    <property type="component" value="Unassembled WGS sequence"/>
</dbReference>
<sequence length="71" mass="7860">MVTSSIDANPLDPDTMYKYGQNTQQAPPKSDLDVIMDRNVAPSPREVCADLAHQHALEDLHDVTEHASEKT</sequence>
<protein>
    <submittedName>
        <fullName evidence="2">Uncharacterized protein</fullName>
    </submittedName>
</protein>
<evidence type="ECO:0000313" key="2">
    <source>
        <dbReference type="EMBL" id="KAJ5524806.1"/>
    </source>
</evidence>
<gene>
    <name evidence="2" type="ORF">N7494_011456</name>
</gene>
<evidence type="ECO:0000313" key="3">
    <source>
        <dbReference type="Proteomes" id="UP001220324"/>
    </source>
</evidence>
<evidence type="ECO:0000256" key="1">
    <source>
        <dbReference type="SAM" id="MobiDB-lite"/>
    </source>
</evidence>
<keyword evidence="3" id="KW-1185">Reference proteome</keyword>
<dbReference type="EMBL" id="JAQIZZ010000008">
    <property type="protein sequence ID" value="KAJ5524806.1"/>
    <property type="molecule type" value="Genomic_DNA"/>
</dbReference>
<name>A0AAD6CKA0_9EURO</name>
<reference evidence="2 3" key="1">
    <citation type="journal article" date="2023" name="IMA Fungus">
        <title>Comparative genomic study of the Penicillium genus elucidates a diverse pangenome and 15 lateral gene transfer events.</title>
        <authorList>
            <person name="Petersen C."/>
            <person name="Sorensen T."/>
            <person name="Nielsen M.R."/>
            <person name="Sondergaard T.E."/>
            <person name="Sorensen J.L."/>
            <person name="Fitzpatrick D.A."/>
            <person name="Frisvad J.C."/>
            <person name="Nielsen K.L."/>
        </authorList>
    </citation>
    <scope>NUCLEOTIDE SEQUENCE [LARGE SCALE GENOMIC DNA]</scope>
    <source>
        <strain evidence="2 3">IBT 35679</strain>
    </source>
</reference>
<comment type="caution">
    <text evidence="2">The sequence shown here is derived from an EMBL/GenBank/DDBJ whole genome shotgun (WGS) entry which is preliminary data.</text>
</comment>